<keyword evidence="7 10" id="KW-0249">Electron transport</keyword>
<dbReference type="NCBIfam" id="TIGR01946">
    <property type="entry name" value="rnfD"/>
    <property type="match status" value="1"/>
</dbReference>
<evidence type="ECO:0000256" key="5">
    <source>
        <dbReference type="ARBA" id="ARBA00022692"/>
    </source>
</evidence>
<evidence type="ECO:0000256" key="2">
    <source>
        <dbReference type="ARBA" id="ARBA00022553"/>
    </source>
</evidence>
<keyword evidence="5 10" id="KW-0812">Transmembrane</keyword>
<keyword evidence="12" id="KW-1185">Reference proteome</keyword>
<keyword evidence="6 10" id="KW-1278">Translocase</keyword>
<dbReference type="GO" id="GO:0022900">
    <property type="term" value="P:electron transport chain"/>
    <property type="evidence" value="ECO:0007669"/>
    <property type="project" value="UniProtKB-UniRule"/>
</dbReference>
<dbReference type="AlphaFoldDB" id="A0A1I4R9R5"/>
<dbReference type="EC" id="7.-.-.-" evidence="10"/>
<dbReference type="InterPro" id="IPR011303">
    <property type="entry name" value="RnfD_bac"/>
</dbReference>
<keyword evidence="2 10" id="KW-0597">Phosphoprotein</keyword>
<comment type="subcellular location">
    <subcellularLocation>
        <location evidence="10">Cell membrane</location>
        <topology evidence="10">Multi-pass membrane protein</topology>
    </subcellularLocation>
</comment>
<keyword evidence="10" id="KW-1003">Cell membrane</keyword>
<keyword evidence="8 10" id="KW-1133">Transmembrane helix</keyword>
<evidence type="ECO:0000256" key="1">
    <source>
        <dbReference type="ARBA" id="ARBA00022448"/>
    </source>
</evidence>
<feature type="transmembrane region" description="Helical" evidence="10">
    <location>
        <begin position="237"/>
        <end position="253"/>
    </location>
</feature>
<organism evidence="11 12">
    <name type="scientific">Thermodesulforhabdus norvegica</name>
    <dbReference type="NCBI Taxonomy" id="39841"/>
    <lineage>
        <taxon>Bacteria</taxon>
        <taxon>Pseudomonadati</taxon>
        <taxon>Thermodesulfobacteriota</taxon>
        <taxon>Syntrophobacteria</taxon>
        <taxon>Syntrophobacterales</taxon>
        <taxon>Thermodesulforhabdaceae</taxon>
        <taxon>Thermodesulforhabdus</taxon>
    </lineage>
</organism>
<evidence type="ECO:0000256" key="10">
    <source>
        <dbReference type="HAMAP-Rule" id="MF_00462"/>
    </source>
</evidence>
<feature type="transmembrane region" description="Helical" evidence="10">
    <location>
        <begin position="208"/>
        <end position="228"/>
    </location>
</feature>
<keyword evidence="1 10" id="KW-0813">Transport</keyword>
<comment type="similarity">
    <text evidence="10">Belongs to the NqrB/RnfD family.</text>
</comment>
<evidence type="ECO:0000256" key="9">
    <source>
        <dbReference type="ARBA" id="ARBA00023136"/>
    </source>
</evidence>
<dbReference type="RefSeq" id="WP_093393189.1">
    <property type="nucleotide sequence ID" value="NZ_FOUU01000001.1"/>
</dbReference>
<protein>
    <recommendedName>
        <fullName evidence="10">Ion-translocating oxidoreductase complex subunit D</fullName>
        <ecNumber evidence="10">7.-.-.-</ecNumber>
    </recommendedName>
    <alternativeName>
        <fullName evidence="10">Rnf electron transport complex subunit D</fullName>
    </alternativeName>
</protein>
<dbReference type="GO" id="GO:0005886">
    <property type="term" value="C:plasma membrane"/>
    <property type="evidence" value="ECO:0007669"/>
    <property type="project" value="UniProtKB-SubCell"/>
</dbReference>
<dbReference type="STRING" id="39841.SAMN05660836_00477"/>
<dbReference type="PANTHER" id="PTHR30578:SF0">
    <property type="entry name" value="ION-TRANSLOCATING OXIDOREDUCTASE COMPLEX SUBUNIT D"/>
    <property type="match status" value="1"/>
</dbReference>
<dbReference type="InterPro" id="IPR004338">
    <property type="entry name" value="NqrB/RnfD"/>
</dbReference>
<feature type="transmembrane region" description="Helical" evidence="10">
    <location>
        <begin position="176"/>
        <end position="202"/>
    </location>
</feature>
<dbReference type="PANTHER" id="PTHR30578">
    <property type="entry name" value="ELECTRON TRANSPORT COMPLEX PROTEIN RNFD"/>
    <property type="match status" value="1"/>
</dbReference>
<comment type="caution">
    <text evidence="10">Lacks conserved residue(s) required for the propagation of feature annotation.</text>
</comment>
<comment type="function">
    <text evidence="10">Part of a membrane-bound complex that couples electron transfer with translocation of ions across the membrane.</text>
</comment>
<evidence type="ECO:0000256" key="3">
    <source>
        <dbReference type="ARBA" id="ARBA00022630"/>
    </source>
</evidence>
<feature type="modified residue" description="FMN phosphoryl threonine" evidence="10">
    <location>
        <position position="159"/>
    </location>
</feature>
<accession>A0A1I4R9R5</accession>
<feature type="transmembrane region" description="Helical" evidence="10">
    <location>
        <begin position="38"/>
        <end position="59"/>
    </location>
</feature>
<keyword evidence="4 10" id="KW-0288">FMN</keyword>
<dbReference type="Pfam" id="PF03116">
    <property type="entry name" value="NQR2_RnfD_RnfE"/>
    <property type="match status" value="1"/>
</dbReference>
<name>A0A1I4R9R5_9BACT</name>
<gene>
    <name evidence="10" type="primary">rnfD</name>
    <name evidence="11" type="ORF">SAMN05660836_00477</name>
</gene>
<reference evidence="11 12" key="1">
    <citation type="submission" date="2016-10" db="EMBL/GenBank/DDBJ databases">
        <authorList>
            <person name="de Groot N.N."/>
        </authorList>
    </citation>
    <scope>NUCLEOTIDE SEQUENCE [LARGE SCALE GENOMIC DNA]</scope>
    <source>
        <strain evidence="11 12">DSM 9990</strain>
    </source>
</reference>
<feature type="transmembrane region" description="Helical" evidence="10">
    <location>
        <begin position="265"/>
        <end position="284"/>
    </location>
</feature>
<evidence type="ECO:0000256" key="7">
    <source>
        <dbReference type="ARBA" id="ARBA00022982"/>
    </source>
</evidence>
<keyword evidence="3 10" id="KW-0285">Flavoprotein</keyword>
<evidence type="ECO:0000256" key="6">
    <source>
        <dbReference type="ARBA" id="ARBA00022967"/>
    </source>
</evidence>
<dbReference type="EMBL" id="FOUU01000001">
    <property type="protein sequence ID" value="SFM48700.1"/>
    <property type="molecule type" value="Genomic_DNA"/>
</dbReference>
<sequence>MAEKLIVSSSPHVVASDDMPKIMRHVVYALLPATVGSLYFFGLRALLLIAVSVIVAVVTEAGALAMRRKPLRTIFDASAVVTGLLFALTLPPGVTIGTAAIGAFISIAIGKQVFGGFGSNIFNPALVGRAFLQAAFPVEMTTWVPPRTLHGVDAVSFATPLGGFKFSQIVTPYKDLLLGGVGGSLGETSAVLLVLGGLYLWWRGYIDWRIPVSSILSLVIFSGAFYLIDPVRYPDPIFMLLAGGFMLGVWFMATDPVTSPVHPLAVWIYGAGIGFFVVIIRLFGGMPEGVMYSILFMNALTPILERYTRPRMLGEAK</sequence>
<evidence type="ECO:0000256" key="4">
    <source>
        <dbReference type="ARBA" id="ARBA00022643"/>
    </source>
</evidence>
<dbReference type="HAMAP" id="MF_00462">
    <property type="entry name" value="RsxD_RnfD"/>
    <property type="match status" value="1"/>
</dbReference>
<evidence type="ECO:0000256" key="8">
    <source>
        <dbReference type="ARBA" id="ARBA00022989"/>
    </source>
</evidence>
<dbReference type="GO" id="GO:0055085">
    <property type="term" value="P:transmembrane transport"/>
    <property type="evidence" value="ECO:0007669"/>
    <property type="project" value="InterPro"/>
</dbReference>
<comment type="cofactor">
    <cofactor evidence="10">
        <name>FMN</name>
        <dbReference type="ChEBI" id="CHEBI:58210"/>
    </cofactor>
</comment>
<evidence type="ECO:0000313" key="12">
    <source>
        <dbReference type="Proteomes" id="UP000199611"/>
    </source>
</evidence>
<proteinExistence type="inferred from homology"/>
<dbReference type="Proteomes" id="UP000199611">
    <property type="component" value="Unassembled WGS sequence"/>
</dbReference>
<comment type="subunit">
    <text evidence="10">The complex is composed of six subunits: RnfA, RnfB, RnfC, RnfD, RnfE and RnfG.</text>
</comment>
<dbReference type="OrthoDB" id="9776359at2"/>
<keyword evidence="9 10" id="KW-0472">Membrane</keyword>
<evidence type="ECO:0000313" key="11">
    <source>
        <dbReference type="EMBL" id="SFM48700.1"/>
    </source>
</evidence>